<comment type="caution">
    <text evidence="1">The sequence shown here is derived from an EMBL/GenBank/DDBJ whole genome shotgun (WGS) entry which is preliminary data.</text>
</comment>
<keyword evidence="2" id="KW-1185">Reference proteome</keyword>
<dbReference type="AlphaFoldDB" id="A0A232M4F5"/>
<evidence type="ECO:0000313" key="1">
    <source>
        <dbReference type="EMBL" id="OXV11218.1"/>
    </source>
</evidence>
<dbReference type="Gene3D" id="1.25.40.10">
    <property type="entry name" value="Tetratricopeptide repeat domain"/>
    <property type="match status" value="1"/>
</dbReference>
<name>A0A232M4F5_9EURO</name>
<dbReference type="OrthoDB" id="5986190at2759"/>
<sequence>MINLAFSYSDLGRTEQEAMDLREKTLEATQRTLGSEHPDTLGAMYNLALSYSSPGRLQEVNELSKKALEARQRILGPEHPDTLLSMELVAYCNNKLSKPTEFDQQAGKLSILRTGGLFVVPLKHSGFLTIPE</sequence>
<evidence type="ECO:0008006" key="3">
    <source>
        <dbReference type="Google" id="ProtNLM"/>
    </source>
</evidence>
<dbReference type="Proteomes" id="UP000243515">
    <property type="component" value="Unassembled WGS sequence"/>
</dbReference>
<organism evidence="1 2">
    <name type="scientific">Elaphomyces granulatus</name>
    <dbReference type="NCBI Taxonomy" id="519963"/>
    <lineage>
        <taxon>Eukaryota</taxon>
        <taxon>Fungi</taxon>
        <taxon>Dikarya</taxon>
        <taxon>Ascomycota</taxon>
        <taxon>Pezizomycotina</taxon>
        <taxon>Eurotiomycetes</taxon>
        <taxon>Eurotiomycetidae</taxon>
        <taxon>Eurotiales</taxon>
        <taxon>Elaphomycetaceae</taxon>
        <taxon>Elaphomyces</taxon>
    </lineage>
</organism>
<dbReference type="InterPro" id="IPR053137">
    <property type="entry name" value="NLR-like"/>
</dbReference>
<dbReference type="InterPro" id="IPR011990">
    <property type="entry name" value="TPR-like_helical_dom_sf"/>
</dbReference>
<evidence type="ECO:0000313" key="2">
    <source>
        <dbReference type="Proteomes" id="UP000243515"/>
    </source>
</evidence>
<gene>
    <name evidence="1" type="ORF">Egran_01023</name>
</gene>
<dbReference type="SUPFAM" id="SSF48452">
    <property type="entry name" value="TPR-like"/>
    <property type="match status" value="1"/>
</dbReference>
<dbReference type="PANTHER" id="PTHR46082">
    <property type="entry name" value="ATP/GTP-BINDING PROTEIN-RELATED"/>
    <property type="match status" value="1"/>
</dbReference>
<reference evidence="1 2" key="1">
    <citation type="journal article" date="2015" name="Environ. Microbiol.">
        <title>Metagenome sequence of Elaphomyces granulatus from sporocarp tissue reveals Ascomycota ectomycorrhizal fingerprints of genome expansion and a Proteobacteria-rich microbiome.</title>
        <authorList>
            <person name="Quandt C.A."/>
            <person name="Kohler A."/>
            <person name="Hesse C.N."/>
            <person name="Sharpton T.J."/>
            <person name="Martin F."/>
            <person name="Spatafora J.W."/>
        </authorList>
    </citation>
    <scope>NUCLEOTIDE SEQUENCE [LARGE SCALE GENOMIC DNA]</scope>
    <source>
        <strain evidence="1 2">OSC145934</strain>
    </source>
</reference>
<dbReference type="Pfam" id="PF13424">
    <property type="entry name" value="TPR_12"/>
    <property type="match status" value="1"/>
</dbReference>
<dbReference type="EMBL" id="NPHW01002560">
    <property type="protein sequence ID" value="OXV11218.1"/>
    <property type="molecule type" value="Genomic_DNA"/>
</dbReference>
<proteinExistence type="predicted"/>
<dbReference type="PANTHER" id="PTHR46082:SF11">
    <property type="entry name" value="AAA+ ATPASE DOMAIN-CONTAINING PROTEIN-RELATED"/>
    <property type="match status" value="1"/>
</dbReference>
<protein>
    <recommendedName>
        <fullName evidence="3">Kinesin light chain</fullName>
    </recommendedName>
</protein>
<accession>A0A232M4F5</accession>